<feature type="region of interest" description="Disordered" evidence="1">
    <location>
        <begin position="1"/>
        <end position="26"/>
    </location>
</feature>
<comment type="caution">
    <text evidence="3">The sequence shown here is derived from an EMBL/GenBank/DDBJ whole genome shotgun (WGS) entry which is preliminary data.</text>
</comment>
<sequence>MEEELLPEETVSEKPKKKKKEKKKEQLPTISDRCKNCDTPLNLDQAFCSSCGAKRMYNRLNWSNLTEDFADRFLNIENNFLRTFFALFTKPEDVIGGYIDGVRKRYLSAFSYFAISLTVTSLFTFVFRKWFLDDALLKESAKANNTPDLDAVMDVVNWIFEYQSIVTFTTIPLFALISIVVFWNYKKYNFIEHVVIYLYVYSHTQIIASVASIVFIWSDVLQVMVSFVLSFLYVGYTAYVLMRLFDLTIKKIVLKTLLFLVVSGVIGTIFFGLSSFILFKIGAFDTFIEKLEALKESQKAVKEAAKAAKDSIRMDSIRQLTKSVKDTLLLFGS</sequence>
<keyword evidence="2" id="KW-0812">Transmembrane</keyword>
<evidence type="ECO:0000256" key="2">
    <source>
        <dbReference type="SAM" id="Phobius"/>
    </source>
</evidence>
<name>A0ABV9HST2_9FLAO</name>
<protein>
    <submittedName>
        <fullName evidence="3">DUF3667 domain-containing protein</fullName>
    </submittedName>
</protein>
<evidence type="ECO:0000313" key="4">
    <source>
        <dbReference type="Proteomes" id="UP001596043"/>
    </source>
</evidence>
<evidence type="ECO:0000313" key="3">
    <source>
        <dbReference type="EMBL" id="MFC4632538.1"/>
    </source>
</evidence>
<dbReference type="Proteomes" id="UP001596043">
    <property type="component" value="Unassembled WGS sequence"/>
</dbReference>
<feature type="transmembrane region" description="Helical" evidence="2">
    <location>
        <begin position="257"/>
        <end position="279"/>
    </location>
</feature>
<dbReference type="Pfam" id="PF12412">
    <property type="entry name" value="DUF3667"/>
    <property type="match status" value="1"/>
</dbReference>
<dbReference type="RefSeq" id="WP_379976741.1">
    <property type="nucleotide sequence ID" value="NZ_JBHSFV010000001.1"/>
</dbReference>
<feature type="transmembrane region" description="Helical" evidence="2">
    <location>
        <begin position="223"/>
        <end position="245"/>
    </location>
</feature>
<keyword evidence="4" id="KW-1185">Reference proteome</keyword>
<feature type="transmembrane region" description="Helical" evidence="2">
    <location>
        <begin position="195"/>
        <end position="217"/>
    </location>
</feature>
<accession>A0ABV9HST2</accession>
<feature type="transmembrane region" description="Helical" evidence="2">
    <location>
        <begin position="162"/>
        <end position="183"/>
    </location>
</feature>
<evidence type="ECO:0000256" key="1">
    <source>
        <dbReference type="SAM" id="MobiDB-lite"/>
    </source>
</evidence>
<feature type="transmembrane region" description="Helical" evidence="2">
    <location>
        <begin position="106"/>
        <end position="127"/>
    </location>
</feature>
<organism evidence="3 4">
    <name type="scientific">Dokdonia ponticola</name>
    <dbReference type="NCBI Taxonomy" id="2041041"/>
    <lineage>
        <taxon>Bacteria</taxon>
        <taxon>Pseudomonadati</taxon>
        <taxon>Bacteroidota</taxon>
        <taxon>Flavobacteriia</taxon>
        <taxon>Flavobacteriales</taxon>
        <taxon>Flavobacteriaceae</taxon>
        <taxon>Dokdonia</taxon>
    </lineage>
</organism>
<dbReference type="InterPro" id="IPR022134">
    <property type="entry name" value="DUF3667"/>
</dbReference>
<reference evidence="4" key="1">
    <citation type="journal article" date="2019" name="Int. J. Syst. Evol. Microbiol.">
        <title>The Global Catalogue of Microorganisms (GCM) 10K type strain sequencing project: providing services to taxonomists for standard genome sequencing and annotation.</title>
        <authorList>
            <consortium name="The Broad Institute Genomics Platform"/>
            <consortium name="The Broad Institute Genome Sequencing Center for Infectious Disease"/>
            <person name="Wu L."/>
            <person name="Ma J."/>
        </authorList>
    </citation>
    <scope>NUCLEOTIDE SEQUENCE [LARGE SCALE GENOMIC DNA]</scope>
    <source>
        <strain evidence="4">YJ-61-S</strain>
    </source>
</reference>
<keyword evidence="2" id="KW-0472">Membrane</keyword>
<proteinExistence type="predicted"/>
<gene>
    <name evidence="3" type="ORF">ACFO3O_01365</name>
</gene>
<keyword evidence="2" id="KW-1133">Transmembrane helix</keyword>
<dbReference type="EMBL" id="JBHSFV010000001">
    <property type="protein sequence ID" value="MFC4632538.1"/>
    <property type="molecule type" value="Genomic_DNA"/>
</dbReference>